<keyword evidence="3" id="KW-1185">Reference proteome</keyword>
<accession>A0A2J7QFE2</accession>
<organism evidence="2 3">
    <name type="scientific">Cryptotermes secundus</name>
    <dbReference type="NCBI Taxonomy" id="105785"/>
    <lineage>
        <taxon>Eukaryota</taxon>
        <taxon>Metazoa</taxon>
        <taxon>Ecdysozoa</taxon>
        <taxon>Arthropoda</taxon>
        <taxon>Hexapoda</taxon>
        <taxon>Insecta</taxon>
        <taxon>Pterygota</taxon>
        <taxon>Neoptera</taxon>
        <taxon>Polyneoptera</taxon>
        <taxon>Dictyoptera</taxon>
        <taxon>Blattodea</taxon>
        <taxon>Blattoidea</taxon>
        <taxon>Termitoidae</taxon>
        <taxon>Kalotermitidae</taxon>
        <taxon>Cryptotermitinae</taxon>
        <taxon>Cryptotermes</taxon>
    </lineage>
</organism>
<sequence length="255" mass="27582">MLDQLLGLVCEGVTGNLDWPPPQDKECMAVACLNLLKLQLHAMISHSVDVGCIGLGPNTNLLTSLKQHVVELASNVGVLNTIQSAAQATLQAGWSILLPTADERAKTLSALLPSTGSDPSAISAGHRFMTDLLVSSLMADGGLETALKAAFKVELGEHSENDERKAHMSDQALLETESKRAKDASLREKHNSTVPLLHLVKLLLRNGSALTQARLQAVQNCGAMHHEGREKHERSASLNLLLRFQRLLIAQIYCH</sequence>
<evidence type="ECO:0000313" key="2">
    <source>
        <dbReference type="EMBL" id="PNF27306.1"/>
    </source>
</evidence>
<dbReference type="STRING" id="105785.A0A2J7QFE2"/>
<dbReference type="OrthoDB" id="239701at2759"/>
<feature type="region of interest" description="Disordered" evidence="1">
    <location>
        <begin position="158"/>
        <end position="187"/>
    </location>
</feature>
<feature type="compositionally biased region" description="Basic and acidic residues" evidence="1">
    <location>
        <begin position="158"/>
        <end position="168"/>
    </location>
</feature>
<feature type="non-terminal residue" evidence="2">
    <location>
        <position position="255"/>
    </location>
</feature>
<name>A0A2J7QFE2_9NEOP</name>
<gene>
    <name evidence="2" type="ORF">B7P43_G04682</name>
</gene>
<protein>
    <submittedName>
        <fullName evidence="2">Uncharacterized protein</fullName>
    </submittedName>
</protein>
<evidence type="ECO:0000256" key="1">
    <source>
        <dbReference type="SAM" id="MobiDB-lite"/>
    </source>
</evidence>
<dbReference type="InParanoid" id="A0A2J7QFE2"/>
<reference evidence="2 3" key="1">
    <citation type="submission" date="2017-12" db="EMBL/GenBank/DDBJ databases">
        <title>Hemimetabolous genomes reveal molecular basis of termite eusociality.</title>
        <authorList>
            <person name="Harrison M.C."/>
            <person name="Jongepier E."/>
            <person name="Robertson H.M."/>
            <person name="Arning N."/>
            <person name="Bitard-Feildel T."/>
            <person name="Chao H."/>
            <person name="Childers C.P."/>
            <person name="Dinh H."/>
            <person name="Doddapaneni H."/>
            <person name="Dugan S."/>
            <person name="Gowin J."/>
            <person name="Greiner C."/>
            <person name="Han Y."/>
            <person name="Hu H."/>
            <person name="Hughes D.S.T."/>
            <person name="Huylmans A.-K."/>
            <person name="Kemena C."/>
            <person name="Kremer L.P.M."/>
            <person name="Lee S.L."/>
            <person name="Lopez-Ezquerra A."/>
            <person name="Mallet L."/>
            <person name="Monroy-Kuhn J.M."/>
            <person name="Moser A."/>
            <person name="Murali S.C."/>
            <person name="Muzny D.M."/>
            <person name="Otani S."/>
            <person name="Piulachs M.-D."/>
            <person name="Poelchau M."/>
            <person name="Qu J."/>
            <person name="Schaub F."/>
            <person name="Wada-Katsumata A."/>
            <person name="Worley K.C."/>
            <person name="Xie Q."/>
            <person name="Ylla G."/>
            <person name="Poulsen M."/>
            <person name="Gibbs R.A."/>
            <person name="Schal C."/>
            <person name="Richards S."/>
            <person name="Belles X."/>
            <person name="Korb J."/>
            <person name="Bornberg-Bauer E."/>
        </authorList>
    </citation>
    <scope>NUCLEOTIDE SEQUENCE [LARGE SCALE GENOMIC DNA]</scope>
    <source>
        <tissue evidence="2">Whole body</tissue>
    </source>
</reference>
<dbReference type="Proteomes" id="UP000235965">
    <property type="component" value="Unassembled WGS sequence"/>
</dbReference>
<dbReference type="AlphaFoldDB" id="A0A2J7QFE2"/>
<proteinExistence type="predicted"/>
<evidence type="ECO:0000313" key="3">
    <source>
        <dbReference type="Proteomes" id="UP000235965"/>
    </source>
</evidence>
<feature type="compositionally biased region" description="Basic and acidic residues" evidence="1">
    <location>
        <begin position="176"/>
        <end position="187"/>
    </location>
</feature>
<comment type="caution">
    <text evidence="2">The sequence shown here is derived from an EMBL/GenBank/DDBJ whole genome shotgun (WGS) entry which is preliminary data.</text>
</comment>
<dbReference type="EMBL" id="NEVH01015299">
    <property type="protein sequence ID" value="PNF27306.1"/>
    <property type="molecule type" value="Genomic_DNA"/>
</dbReference>